<dbReference type="InterPro" id="IPR001874">
    <property type="entry name" value="DHquinase_II"/>
</dbReference>
<feature type="binding site" evidence="9">
    <location>
        <begin position="101"/>
        <end position="102"/>
    </location>
    <ligand>
        <name>substrate</name>
    </ligand>
</feature>
<dbReference type="PIRSF" id="PIRSF001399">
    <property type="entry name" value="DHquinase_II"/>
    <property type="match status" value="1"/>
</dbReference>
<evidence type="ECO:0000313" key="10">
    <source>
        <dbReference type="EMBL" id="MFC3225602.1"/>
    </source>
</evidence>
<name>A0ABV7KU39_9PROT</name>
<evidence type="ECO:0000313" key="11">
    <source>
        <dbReference type="Proteomes" id="UP001595528"/>
    </source>
</evidence>
<dbReference type="EMBL" id="JBHRTR010000001">
    <property type="protein sequence ID" value="MFC3225602.1"/>
    <property type="molecule type" value="Genomic_DNA"/>
</dbReference>
<comment type="function">
    <text evidence="2 9">Catalyzes a trans-dehydration via an enolate intermediate.</text>
</comment>
<evidence type="ECO:0000256" key="8">
    <source>
        <dbReference type="ARBA" id="ARBA00023239"/>
    </source>
</evidence>
<dbReference type="EC" id="4.2.1.10" evidence="6 9"/>
<feature type="site" description="Transition state stabilizer" evidence="9">
    <location>
        <position position="18"/>
    </location>
</feature>
<comment type="subunit">
    <text evidence="5 9">Homododecamer.</text>
</comment>
<evidence type="ECO:0000256" key="1">
    <source>
        <dbReference type="ARBA" id="ARBA00001864"/>
    </source>
</evidence>
<feature type="binding site" evidence="9">
    <location>
        <position position="87"/>
    </location>
    <ligand>
        <name>substrate</name>
    </ligand>
</feature>
<dbReference type="PANTHER" id="PTHR21272">
    <property type="entry name" value="CATABOLIC 3-DEHYDROQUINASE"/>
    <property type="match status" value="1"/>
</dbReference>
<evidence type="ECO:0000256" key="3">
    <source>
        <dbReference type="ARBA" id="ARBA00004902"/>
    </source>
</evidence>
<keyword evidence="9" id="KW-0028">Amino-acid biosynthesis</keyword>
<dbReference type="NCBIfam" id="NF003806">
    <property type="entry name" value="PRK05395.1-3"/>
    <property type="match status" value="1"/>
</dbReference>
<sequence length="159" mass="16699">MAELTILNGPNLNLLGEREPEIYGTTTLAAIEDSCRDLCGSLGIELVFRQSNVEGELINLIHAARRTSQALVINPAGLSFYSVSLVDALRTFAGPIVELHLSNIHARDELHRHSIVSSSATTVICGAGPYGYTLAVLAAARALGALPAGLPEAIRSGPA</sequence>
<gene>
    <name evidence="9" type="primary">aroQ</name>
    <name evidence="10" type="ORF">ACFOGJ_00065</name>
</gene>
<reference evidence="11" key="1">
    <citation type="journal article" date="2019" name="Int. J. Syst. Evol. Microbiol.">
        <title>The Global Catalogue of Microorganisms (GCM) 10K type strain sequencing project: providing services to taxonomists for standard genome sequencing and annotation.</title>
        <authorList>
            <consortium name="The Broad Institute Genomics Platform"/>
            <consortium name="The Broad Institute Genome Sequencing Center for Infectious Disease"/>
            <person name="Wu L."/>
            <person name="Ma J."/>
        </authorList>
    </citation>
    <scope>NUCLEOTIDE SEQUENCE [LARGE SCALE GENOMIC DNA]</scope>
    <source>
        <strain evidence="11">KCTC 42964</strain>
    </source>
</reference>
<dbReference type="NCBIfam" id="NF003805">
    <property type="entry name" value="PRK05395.1-2"/>
    <property type="match status" value="1"/>
</dbReference>
<keyword evidence="11" id="KW-1185">Reference proteome</keyword>
<keyword evidence="8 9" id="KW-0456">Lyase</keyword>
<accession>A0ABV7KU39</accession>
<dbReference type="HAMAP" id="MF_00169">
    <property type="entry name" value="AroQ"/>
    <property type="match status" value="1"/>
</dbReference>
<proteinExistence type="inferred from homology"/>
<feature type="active site" description="Proton acceptor" evidence="9">
    <location>
        <position position="23"/>
    </location>
</feature>
<dbReference type="PROSITE" id="PS01029">
    <property type="entry name" value="DEHYDROQUINASE_II"/>
    <property type="match status" value="1"/>
</dbReference>
<dbReference type="PANTHER" id="PTHR21272:SF3">
    <property type="entry name" value="CATABOLIC 3-DEHYDROQUINASE"/>
    <property type="match status" value="1"/>
</dbReference>
<comment type="similarity">
    <text evidence="4 9">Belongs to the type-II 3-dehydroquinase family.</text>
</comment>
<dbReference type="GO" id="GO:0003855">
    <property type="term" value="F:3-dehydroquinate dehydratase activity"/>
    <property type="evidence" value="ECO:0007669"/>
    <property type="project" value="UniProtKB-EC"/>
</dbReference>
<dbReference type="RefSeq" id="WP_379897327.1">
    <property type="nucleotide sequence ID" value="NZ_JBHRTR010000001.1"/>
</dbReference>
<evidence type="ECO:0000256" key="5">
    <source>
        <dbReference type="ARBA" id="ARBA00011193"/>
    </source>
</evidence>
<keyword evidence="7 9" id="KW-0057">Aromatic amino acid biosynthesis</keyword>
<dbReference type="InterPro" id="IPR018509">
    <property type="entry name" value="DHquinase_II_CS"/>
</dbReference>
<dbReference type="InterPro" id="IPR036441">
    <property type="entry name" value="DHquinase_II_sf"/>
</dbReference>
<dbReference type="Pfam" id="PF01220">
    <property type="entry name" value="DHquinase_II"/>
    <property type="match status" value="1"/>
</dbReference>
<protein>
    <recommendedName>
        <fullName evidence="6 9">3-dehydroquinate dehydratase</fullName>
        <shortName evidence="9">3-dehydroquinase</shortName>
        <ecNumber evidence="6 9">4.2.1.10</ecNumber>
    </recommendedName>
    <alternativeName>
        <fullName evidence="9">Type II DHQase</fullName>
    </alternativeName>
</protein>
<dbReference type="Gene3D" id="3.40.50.9100">
    <property type="entry name" value="Dehydroquinase, class II"/>
    <property type="match status" value="1"/>
</dbReference>
<organism evidence="10 11">
    <name type="scientific">Marinibaculum pumilum</name>
    <dbReference type="NCBI Taxonomy" id="1766165"/>
    <lineage>
        <taxon>Bacteria</taxon>
        <taxon>Pseudomonadati</taxon>
        <taxon>Pseudomonadota</taxon>
        <taxon>Alphaproteobacteria</taxon>
        <taxon>Rhodospirillales</taxon>
        <taxon>Rhodospirillaceae</taxon>
        <taxon>Marinibaculum</taxon>
    </lineage>
</organism>
<evidence type="ECO:0000256" key="4">
    <source>
        <dbReference type="ARBA" id="ARBA00011037"/>
    </source>
</evidence>
<comment type="caution">
    <text evidence="10">The sequence shown here is derived from an EMBL/GenBank/DDBJ whole genome shotgun (WGS) entry which is preliminary data.</text>
</comment>
<evidence type="ECO:0000256" key="6">
    <source>
        <dbReference type="ARBA" id="ARBA00012060"/>
    </source>
</evidence>
<evidence type="ECO:0000256" key="7">
    <source>
        <dbReference type="ARBA" id="ARBA00023141"/>
    </source>
</evidence>
<feature type="binding site" evidence="9">
    <location>
        <position position="74"/>
    </location>
    <ligand>
        <name>substrate</name>
    </ligand>
</feature>
<comment type="pathway">
    <text evidence="3 9">Metabolic intermediate biosynthesis; chorismate biosynthesis; chorismate from D-erythrose 4-phosphate and phosphoenolpyruvate: step 3/7.</text>
</comment>
<dbReference type="Proteomes" id="UP001595528">
    <property type="component" value="Unassembled WGS sequence"/>
</dbReference>
<comment type="catalytic activity">
    <reaction evidence="1 9">
        <text>3-dehydroquinate = 3-dehydroshikimate + H2O</text>
        <dbReference type="Rhea" id="RHEA:21096"/>
        <dbReference type="ChEBI" id="CHEBI:15377"/>
        <dbReference type="ChEBI" id="CHEBI:16630"/>
        <dbReference type="ChEBI" id="CHEBI:32364"/>
        <dbReference type="EC" id="4.2.1.10"/>
    </reaction>
</comment>
<evidence type="ECO:0000256" key="2">
    <source>
        <dbReference type="ARBA" id="ARBA00003924"/>
    </source>
</evidence>
<evidence type="ECO:0000256" key="9">
    <source>
        <dbReference type="HAMAP-Rule" id="MF_00169"/>
    </source>
</evidence>
<dbReference type="CDD" id="cd00466">
    <property type="entry name" value="DHQase_II"/>
    <property type="match status" value="1"/>
</dbReference>
<comment type="caution">
    <text evidence="9">Lacks conserved residue(s) required for the propagation of feature annotation.</text>
</comment>
<dbReference type="SUPFAM" id="SSF52304">
    <property type="entry name" value="Type II 3-dehydroquinate dehydratase"/>
    <property type="match status" value="1"/>
</dbReference>
<dbReference type="NCBIfam" id="NF003807">
    <property type="entry name" value="PRK05395.1-4"/>
    <property type="match status" value="1"/>
</dbReference>
<feature type="active site" description="Proton donor" evidence="9">
    <location>
        <position position="100"/>
    </location>
</feature>